<dbReference type="Pfam" id="PF00067">
    <property type="entry name" value="p450"/>
    <property type="match status" value="1"/>
</dbReference>
<keyword evidence="8" id="KW-0812">Transmembrane</keyword>
<feature type="transmembrane region" description="Helical" evidence="8">
    <location>
        <begin position="63"/>
        <end position="85"/>
    </location>
</feature>
<accession>A0AAD4PWN4</accession>
<dbReference type="Proteomes" id="UP001201262">
    <property type="component" value="Unassembled WGS sequence"/>
</dbReference>
<evidence type="ECO:0000313" key="10">
    <source>
        <dbReference type="Proteomes" id="UP001201262"/>
    </source>
</evidence>
<evidence type="ECO:0000256" key="4">
    <source>
        <dbReference type="ARBA" id="ARBA00023002"/>
    </source>
</evidence>
<evidence type="ECO:0000256" key="2">
    <source>
        <dbReference type="ARBA" id="ARBA00010617"/>
    </source>
</evidence>
<evidence type="ECO:0000256" key="8">
    <source>
        <dbReference type="SAM" id="Phobius"/>
    </source>
</evidence>
<dbReference type="Gene3D" id="1.10.630.10">
    <property type="entry name" value="Cytochrome P450"/>
    <property type="match status" value="1"/>
</dbReference>
<dbReference type="InterPro" id="IPR001128">
    <property type="entry name" value="Cyt_P450"/>
</dbReference>
<keyword evidence="3 7" id="KW-0479">Metal-binding</keyword>
<dbReference type="InterPro" id="IPR050121">
    <property type="entry name" value="Cytochrome_P450_monoxygenase"/>
</dbReference>
<keyword evidence="10" id="KW-1185">Reference proteome</keyword>
<evidence type="ECO:0000256" key="5">
    <source>
        <dbReference type="ARBA" id="ARBA00023004"/>
    </source>
</evidence>
<proteinExistence type="inferred from homology"/>
<feature type="binding site" description="axial binding residue" evidence="7">
    <location>
        <position position="489"/>
    </location>
    <ligand>
        <name>heme</name>
        <dbReference type="ChEBI" id="CHEBI:30413"/>
    </ligand>
    <ligandPart>
        <name>Fe</name>
        <dbReference type="ChEBI" id="CHEBI:18248"/>
    </ligandPart>
</feature>
<dbReference type="PANTHER" id="PTHR24305:SF187">
    <property type="entry name" value="P450, PUTATIVE (EUROFUNG)-RELATED"/>
    <property type="match status" value="1"/>
</dbReference>
<feature type="transmembrane region" description="Helical" evidence="8">
    <location>
        <begin position="261"/>
        <end position="286"/>
    </location>
</feature>
<evidence type="ECO:0000256" key="7">
    <source>
        <dbReference type="PIRSR" id="PIRSR602401-1"/>
    </source>
</evidence>
<dbReference type="RefSeq" id="XP_046067811.1">
    <property type="nucleotide sequence ID" value="XM_046217009.1"/>
</dbReference>
<dbReference type="GO" id="GO:0004497">
    <property type="term" value="F:monooxygenase activity"/>
    <property type="evidence" value="ECO:0007669"/>
    <property type="project" value="UniProtKB-KW"/>
</dbReference>
<keyword evidence="6" id="KW-0503">Monooxygenase</keyword>
<keyword evidence="8" id="KW-0472">Membrane</keyword>
<evidence type="ECO:0000256" key="1">
    <source>
        <dbReference type="ARBA" id="ARBA00001971"/>
    </source>
</evidence>
<evidence type="ECO:0000256" key="3">
    <source>
        <dbReference type="ARBA" id="ARBA00022723"/>
    </source>
</evidence>
<dbReference type="GO" id="GO:0020037">
    <property type="term" value="F:heme binding"/>
    <property type="evidence" value="ECO:0007669"/>
    <property type="project" value="InterPro"/>
</dbReference>
<dbReference type="CDD" id="cd11061">
    <property type="entry name" value="CYP67-like"/>
    <property type="match status" value="1"/>
</dbReference>
<keyword evidence="7" id="KW-0349">Heme</keyword>
<dbReference type="GO" id="GO:0005506">
    <property type="term" value="F:iron ion binding"/>
    <property type="evidence" value="ECO:0007669"/>
    <property type="project" value="InterPro"/>
</dbReference>
<protein>
    <submittedName>
        <fullName evidence="9">Cytochrome P450</fullName>
    </submittedName>
</protein>
<feature type="transmembrane region" description="Helical" evidence="8">
    <location>
        <begin position="37"/>
        <end position="57"/>
    </location>
</feature>
<keyword evidence="5 7" id="KW-0408">Iron</keyword>
<feature type="transmembrane region" description="Helical" evidence="8">
    <location>
        <begin position="6"/>
        <end position="25"/>
    </location>
</feature>
<comment type="caution">
    <text evidence="9">The sequence shown here is derived from an EMBL/GenBank/DDBJ whole genome shotgun (WGS) entry which is preliminary data.</text>
</comment>
<dbReference type="GeneID" id="70247296"/>
<evidence type="ECO:0000313" key="9">
    <source>
        <dbReference type="EMBL" id="KAH8691814.1"/>
    </source>
</evidence>
<dbReference type="GO" id="GO:0016705">
    <property type="term" value="F:oxidoreductase activity, acting on paired donors, with incorporation or reduction of molecular oxygen"/>
    <property type="evidence" value="ECO:0007669"/>
    <property type="project" value="InterPro"/>
</dbReference>
<organism evidence="9 10">
    <name type="scientific">Talaromyces proteolyticus</name>
    <dbReference type="NCBI Taxonomy" id="1131652"/>
    <lineage>
        <taxon>Eukaryota</taxon>
        <taxon>Fungi</taxon>
        <taxon>Dikarya</taxon>
        <taxon>Ascomycota</taxon>
        <taxon>Pezizomycotina</taxon>
        <taxon>Eurotiomycetes</taxon>
        <taxon>Eurotiomycetidae</taxon>
        <taxon>Eurotiales</taxon>
        <taxon>Trichocomaceae</taxon>
        <taxon>Talaromyces</taxon>
        <taxon>Talaromyces sect. Bacilispori</taxon>
    </lineage>
</organism>
<dbReference type="PANTHER" id="PTHR24305">
    <property type="entry name" value="CYTOCHROME P450"/>
    <property type="match status" value="1"/>
</dbReference>
<name>A0AAD4PWN4_9EURO</name>
<keyword evidence="8" id="KW-1133">Transmembrane helix</keyword>
<comment type="cofactor">
    <cofactor evidence="1 7">
        <name>heme</name>
        <dbReference type="ChEBI" id="CHEBI:30413"/>
    </cofactor>
</comment>
<comment type="similarity">
    <text evidence="2">Belongs to the cytochrome P450 family.</text>
</comment>
<keyword evidence="4" id="KW-0560">Oxidoreductase</keyword>
<evidence type="ECO:0000256" key="6">
    <source>
        <dbReference type="ARBA" id="ARBA00023033"/>
    </source>
</evidence>
<dbReference type="InterPro" id="IPR036396">
    <property type="entry name" value="Cyt_P450_sf"/>
</dbReference>
<reference evidence="9" key="1">
    <citation type="submission" date="2021-12" db="EMBL/GenBank/DDBJ databases">
        <title>Convergent genome expansion in fungi linked to evolution of root-endophyte symbiosis.</title>
        <authorList>
            <consortium name="DOE Joint Genome Institute"/>
            <person name="Ke Y.-H."/>
            <person name="Bonito G."/>
            <person name="Liao H.-L."/>
            <person name="Looney B."/>
            <person name="Rojas-Flechas A."/>
            <person name="Nash J."/>
            <person name="Hameed K."/>
            <person name="Schadt C."/>
            <person name="Martin F."/>
            <person name="Crous P.W."/>
            <person name="Miettinen O."/>
            <person name="Magnuson J.K."/>
            <person name="Labbe J."/>
            <person name="Jacobson D."/>
            <person name="Doktycz M.J."/>
            <person name="Veneault-Fourrey C."/>
            <person name="Kuo A."/>
            <person name="Mondo S."/>
            <person name="Calhoun S."/>
            <person name="Riley R."/>
            <person name="Ohm R."/>
            <person name="LaButti K."/>
            <person name="Andreopoulos B."/>
            <person name="Pangilinan J."/>
            <person name="Nolan M."/>
            <person name="Tritt A."/>
            <person name="Clum A."/>
            <person name="Lipzen A."/>
            <person name="Daum C."/>
            <person name="Barry K."/>
            <person name="Grigoriev I.V."/>
            <person name="Vilgalys R."/>
        </authorList>
    </citation>
    <scope>NUCLEOTIDE SEQUENCE</scope>
    <source>
        <strain evidence="9">PMI_201</strain>
    </source>
</reference>
<dbReference type="PRINTS" id="PR00463">
    <property type="entry name" value="EP450I"/>
</dbReference>
<dbReference type="InterPro" id="IPR002401">
    <property type="entry name" value="Cyt_P450_E_grp-I"/>
</dbReference>
<dbReference type="EMBL" id="JAJTJA010000011">
    <property type="protein sequence ID" value="KAH8691814.1"/>
    <property type="molecule type" value="Genomic_DNA"/>
</dbReference>
<sequence length="554" mass="63160">MSFPGLIMPLTGAICVGVTIHLIVFSRGEWERHVVTIMWSIFLCQALICAATLRFYGGLYLQSLLYTLTTMVGFSVGVFTSMSIYRIYFHRLRQFPGPLGARLSGFWSMGTALRGFQLYKKTQTLHRFYGDFVRIRKKFRPREISINHVDAIRDIHGIRSKCTKGPFYDLNYPSRSLQMTRDKSFHSKRKQVWEKGFTSSALSQYEPRILHHSLVMAHQLSKRTQQPEDITKWIQFFGFDVMGDLVFGKSFRMLEEGRPHFILGQMAAMGPVVGSLICVPWLFILFQNLPVISHMRNKWIGWCKSQVEDRKTFNSSRVDLFSFLLPPSIHSEGLEADDLIYDSELAIVAGSDTTSTTLAALLYLLTQEPEKQEILRQEVDRLCSSPQEVSNQILSKNAPYLDGCIKEALRLYPAVPSGVQRMTPPEGAVIAGRLIPGDTLVSTPTYAIHRDPRYFVQPDAFLPQRWSSQSHLLLKQEAFNPFLIGQHSCVGKQLAMMEMRILVAVLVLSFNFHFHDDGLSQRSHKTKCRGLDFQDYFTARVGPVEVLLENRAIG</sequence>
<gene>
    <name evidence="9" type="ORF">BGW36DRAFT_386357</name>
</gene>
<dbReference type="SUPFAM" id="SSF48264">
    <property type="entry name" value="Cytochrome P450"/>
    <property type="match status" value="1"/>
</dbReference>
<dbReference type="PRINTS" id="PR00385">
    <property type="entry name" value="P450"/>
</dbReference>
<dbReference type="AlphaFoldDB" id="A0AAD4PWN4"/>